<dbReference type="OrthoDB" id="2367191at2759"/>
<comment type="caution">
    <text evidence="1">The sequence shown here is derived from an EMBL/GenBank/DDBJ whole genome shotgun (WGS) entry which is preliminary data.</text>
</comment>
<name>A0A1R1X3V5_9FUNG</name>
<accession>A0A1R1X3V5</accession>
<evidence type="ECO:0000313" key="2">
    <source>
        <dbReference type="Proteomes" id="UP000187429"/>
    </source>
</evidence>
<dbReference type="Proteomes" id="UP000187429">
    <property type="component" value="Unassembled WGS sequence"/>
</dbReference>
<dbReference type="EMBL" id="LSSM01007109">
    <property type="protein sequence ID" value="OMJ09299.1"/>
    <property type="molecule type" value="Genomic_DNA"/>
</dbReference>
<gene>
    <name evidence="1" type="ORF">AYI69_g10735</name>
</gene>
<keyword evidence="2" id="KW-1185">Reference proteome</keyword>
<evidence type="ECO:0000313" key="1">
    <source>
        <dbReference type="EMBL" id="OMJ09299.1"/>
    </source>
</evidence>
<sequence length="96" mass="10991">MNDCMINCDAGDYFHFPNNSTGCFMDLQHCVVPYTISKGAVNLDGYTLENSCHWYTFYEKTKGLSCIITNSTKFKSELSIAPEKSCAMRHFYFSKK</sequence>
<organism evidence="1 2">
    <name type="scientific">Smittium culicis</name>
    <dbReference type="NCBI Taxonomy" id="133412"/>
    <lineage>
        <taxon>Eukaryota</taxon>
        <taxon>Fungi</taxon>
        <taxon>Fungi incertae sedis</taxon>
        <taxon>Zoopagomycota</taxon>
        <taxon>Kickxellomycotina</taxon>
        <taxon>Harpellomycetes</taxon>
        <taxon>Harpellales</taxon>
        <taxon>Legeriomycetaceae</taxon>
        <taxon>Smittium</taxon>
    </lineage>
</organism>
<reference evidence="2" key="1">
    <citation type="submission" date="2017-01" db="EMBL/GenBank/DDBJ databases">
        <authorList>
            <person name="Wang Y."/>
            <person name="White M."/>
            <person name="Kvist S."/>
            <person name="Moncalvo J.-M."/>
        </authorList>
    </citation>
    <scope>NUCLEOTIDE SEQUENCE [LARGE SCALE GENOMIC DNA]</scope>
    <source>
        <strain evidence="2">ID-206-W2</strain>
    </source>
</reference>
<proteinExistence type="predicted"/>
<protein>
    <submittedName>
        <fullName evidence="1">Uncharacterized protein</fullName>
    </submittedName>
</protein>
<dbReference type="AlphaFoldDB" id="A0A1R1X3V5"/>